<evidence type="ECO:0000256" key="1">
    <source>
        <dbReference type="ARBA" id="ARBA00004141"/>
    </source>
</evidence>
<evidence type="ECO:0000256" key="4">
    <source>
        <dbReference type="ARBA" id="ARBA00023136"/>
    </source>
</evidence>
<feature type="region of interest" description="Disordered" evidence="6">
    <location>
        <begin position="682"/>
        <end position="777"/>
    </location>
</feature>
<feature type="compositionally biased region" description="Low complexity" evidence="6">
    <location>
        <begin position="529"/>
        <end position="545"/>
    </location>
</feature>
<feature type="transmembrane region" description="Helical" evidence="7">
    <location>
        <begin position="103"/>
        <end position="122"/>
    </location>
</feature>
<dbReference type="EMBL" id="MU007044">
    <property type="protein sequence ID" value="KAF2429743.1"/>
    <property type="molecule type" value="Genomic_DNA"/>
</dbReference>
<gene>
    <name evidence="8" type="ORF">EJ08DRAFT_679695</name>
</gene>
<protein>
    <submittedName>
        <fullName evidence="8">PalH-domain-containing protein</fullName>
    </submittedName>
</protein>
<comment type="similarity">
    <text evidence="5">Belongs to the palH/RIM21 family.</text>
</comment>
<dbReference type="PANTHER" id="PTHR35779:SF1">
    <property type="entry name" value="PH-RESPONSE REGULATOR PROTEIN PALH_RIM21"/>
    <property type="match status" value="1"/>
</dbReference>
<dbReference type="AlphaFoldDB" id="A0A9P4TYC0"/>
<feature type="region of interest" description="Disordered" evidence="6">
    <location>
        <begin position="657"/>
        <end position="676"/>
    </location>
</feature>
<accession>A0A9P4TYC0</accession>
<dbReference type="GO" id="GO:0005886">
    <property type="term" value="C:plasma membrane"/>
    <property type="evidence" value="ECO:0007669"/>
    <property type="project" value="TreeGrafter"/>
</dbReference>
<dbReference type="Proteomes" id="UP000800235">
    <property type="component" value="Unassembled WGS sequence"/>
</dbReference>
<dbReference type="GO" id="GO:0071467">
    <property type="term" value="P:cellular response to pH"/>
    <property type="evidence" value="ECO:0007669"/>
    <property type="project" value="TreeGrafter"/>
</dbReference>
<dbReference type="PANTHER" id="PTHR35779">
    <property type="entry name" value="PH-RESPONSE REGULATOR PROTEIN PALH/RIM21"/>
    <property type="match status" value="1"/>
</dbReference>
<feature type="region of interest" description="Disordered" evidence="6">
    <location>
        <begin position="413"/>
        <end position="432"/>
    </location>
</feature>
<feature type="region of interest" description="Disordered" evidence="6">
    <location>
        <begin position="450"/>
        <end position="502"/>
    </location>
</feature>
<proteinExistence type="inferred from homology"/>
<evidence type="ECO:0000256" key="6">
    <source>
        <dbReference type="SAM" id="MobiDB-lite"/>
    </source>
</evidence>
<evidence type="ECO:0000256" key="5">
    <source>
        <dbReference type="ARBA" id="ARBA00038109"/>
    </source>
</evidence>
<organism evidence="8 9">
    <name type="scientific">Tothia fuscella</name>
    <dbReference type="NCBI Taxonomy" id="1048955"/>
    <lineage>
        <taxon>Eukaryota</taxon>
        <taxon>Fungi</taxon>
        <taxon>Dikarya</taxon>
        <taxon>Ascomycota</taxon>
        <taxon>Pezizomycotina</taxon>
        <taxon>Dothideomycetes</taxon>
        <taxon>Pleosporomycetidae</taxon>
        <taxon>Venturiales</taxon>
        <taxon>Cylindrosympodiaceae</taxon>
        <taxon>Tothia</taxon>
    </lineage>
</organism>
<dbReference type="Pfam" id="PF08733">
    <property type="entry name" value="PalH"/>
    <property type="match status" value="1"/>
</dbReference>
<feature type="transmembrane region" description="Helical" evidence="7">
    <location>
        <begin position="313"/>
        <end position="335"/>
    </location>
</feature>
<feature type="transmembrane region" description="Helical" evidence="7">
    <location>
        <begin position="282"/>
        <end position="301"/>
    </location>
</feature>
<evidence type="ECO:0000256" key="2">
    <source>
        <dbReference type="ARBA" id="ARBA00022692"/>
    </source>
</evidence>
<feature type="transmembrane region" description="Helical" evidence="7">
    <location>
        <begin position="241"/>
        <end position="262"/>
    </location>
</feature>
<dbReference type="OrthoDB" id="5393256at2759"/>
<keyword evidence="9" id="KW-1185">Reference proteome</keyword>
<sequence length="777" mass="83987">MAGNGGAAAATTPVRRQIFAKESTTHQKRPHCTPFTLPSNGHIVINPTSTLTIPTNVLFTPECNIPTATGSGSGSGSIHAYSSNEGIITDIREPFHASVIPQAYATGAATVIAWMLVVMLMITPRTFFVGGAGGGFGMLNRHGMISGSQGSASVIGVGSRPWLQKVAALTVAVSLTIATADTFEVAEQQYAQGIMNADQLRTQVVGSTEIKVSRVLSDIFLWLAQVQTLIRLFPRHKEKVLIKWIGFALIILDATFTCLNSFMGNPVGRPRKFRDAIPALSYLFQLALSMLYAAWVLYYATCKRKYAFYHKDMWNVTLVAFLAVIAILTPVVFFITDISNASVAGWGDYFRWVGAAAASVIVWEWVERIEALEREEKKDGILGREVFDGDEMLDSTPSEEVVWPRNRRFWGKKRDHAGNSGGGGGAYTSGQDGMMGGYVSSRILNLRNGDRNSKALNSQSRRLSRVAEVDSDTQLPVGHHHHHTRGIPTPPPAAASPISRTDTASAASTVYTVRYHTVATPTPAVRHNSQYTQQSYQQPQQRQSQPPLPTQPQPQTRRSTNPSHMKEKAILETHSPDLENNRPPPVPTSHSLFAGLTNPFKRKKALPPAEVRSGQVIDPVSIGSSNTRLQPSHKYEPWDLKGRIGAYAANTGERWRERRVRGEGGEKGDGDGGGRVTIIPARRRGNGAGGWWSPDVPPAGEGVPEEHVDGGLADTAPEGSGTLAEEARNSGDDVAGGDDAVQLHFEPSSSSSSTPSEGSSSASPSRIVPSDREVLPP</sequence>
<keyword evidence="4 7" id="KW-0472">Membrane</keyword>
<dbReference type="InterPro" id="IPR014844">
    <property type="entry name" value="PalH"/>
</dbReference>
<feature type="region of interest" description="Disordered" evidence="6">
    <location>
        <begin position="573"/>
        <end position="592"/>
    </location>
</feature>
<keyword evidence="3 7" id="KW-1133">Transmembrane helix</keyword>
<feature type="compositionally biased region" description="Low complexity" evidence="6">
    <location>
        <begin position="747"/>
        <end position="768"/>
    </location>
</feature>
<evidence type="ECO:0000256" key="7">
    <source>
        <dbReference type="SAM" id="Phobius"/>
    </source>
</evidence>
<reference evidence="8" key="1">
    <citation type="journal article" date="2020" name="Stud. Mycol.">
        <title>101 Dothideomycetes genomes: a test case for predicting lifestyles and emergence of pathogens.</title>
        <authorList>
            <person name="Haridas S."/>
            <person name="Albert R."/>
            <person name="Binder M."/>
            <person name="Bloem J."/>
            <person name="Labutti K."/>
            <person name="Salamov A."/>
            <person name="Andreopoulos B."/>
            <person name="Baker S."/>
            <person name="Barry K."/>
            <person name="Bills G."/>
            <person name="Bluhm B."/>
            <person name="Cannon C."/>
            <person name="Castanera R."/>
            <person name="Culley D."/>
            <person name="Daum C."/>
            <person name="Ezra D."/>
            <person name="Gonzalez J."/>
            <person name="Henrissat B."/>
            <person name="Kuo A."/>
            <person name="Liang C."/>
            <person name="Lipzen A."/>
            <person name="Lutzoni F."/>
            <person name="Magnuson J."/>
            <person name="Mondo S."/>
            <person name="Nolan M."/>
            <person name="Ohm R."/>
            <person name="Pangilinan J."/>
            <person name="Park H.-J."/>
            <person name="Ramirez L."/>
            <person name="Alfaro M."/>
            <person name="Sun H."/>
            <person name="Tritt A."/>
            <person name="Yoshinaga Y."/>
            <person name="Zwiers L.-H."/>
            <person name="Turgeon B."/>
            <person name="Goodwin S."/>
            <person name="Spatafora J."/>
            <person name="Crous P."/>
            <person name="Grigoriev I."/>
        </authorList>
    </citation>
    <scope>NUCLEOTIDE SEQUENCE</scope>
    <source>
        <strain evidence="8">CBS 130266</strain>
    </source>
</reference>
<feature type="compositionally biased region" description="Basic and acidic residues" evidence="6">
    <location>
        <begin position="657"/>
        <end position="672"/>
    </location>
</feature>
<keyword evidence="2 7" id="KW-0812">Transmembrane</keyword>
<evidence type="ECO:0000256" key="3">
    <source>
        <dbReference type="ARBA" id="ARBA00022989"/>
    </source>
</evidence>
<name>A0A9P4TYC0_9PEZI</name>
<evidence type="ECO:0000313" key="9">
    <source>
        <dbReference type="Proteomes" id="UP000800235"/>
    </source>
</evidence>
<evidence type="ECO:0000313" key="8">
    <source>
        <dbReference type="EMBL" id="KAF2429743.1"/>
    </source>
</evidence>
<feature type="region of interest" description="Disordered" evidence="6">
    <location>
        <begin position="521"/>
        <end position="564"/>
    </location>
</feature>
<comment type="caution">
    <text evidence="8">The sequence shown here is derived from an EMBL/GenBank/DDBJ whole genome shotgun (WGS) entry which is preliminary data.</text>
</comment>
<comment type="subcellular location">
    <subcellularLocation>
        <location evidence="1">Membrane</location>
        <topology evidence="1">Multi-pass membrane protein</topology>
    </subcellularLocation>
</comment>